<reference evidence="2 3" key="1">
    <citation type="journal article" date="2009" name="PLoS ONE">
        <title>Methylobacterium genome sequences: a reference blueprint to investigate microbial metabolism of C1 compounds from natural and industrial sources.</title>
        <authorList>
            <person name="Vuilleumier S."/>
            <person name="Chistoserdova L."/>
            <person name="Lee M.-C."/>
            <person name="Bringel F."/>
            <person name="Lajus A."/>
            <person name="Zhou Y."/>
            <person name="Gourion B."/>
            <person name="Barbe V."/>
            <person name="Chang J."/>
            <person name="Cruveiller S."/>
            <person name="Dossat C."/>
            <person name="Gillett W."/>
            <person name="Gruffaz C."/>
            <person name="Haugen E."/>
            <person name="Hourcade E."/>
            <person name="Levy R."/>
            <person name="Mangenot S."/>
            <person name="Muller E."/>
            <person name="Nadalig T."/>
            <person name="Pagni M."/>
            <person name="Penny C."/>
            <person name="Peyraud R."/>
            <person name="Robinson D.G."/>
            <person name="Roche D."/>
            <person name="Rouy Z."/>
            <person name="Saenampechek C."/>
            <person name="Salvignol G."/>
            <person name="Vallenet D."/>
            <person name="Wu Z."/>
            <person name="Marx C.J."/>
            <person name="Vorholt J.A."/>
            <person name="Olson M.V."/>
            <person name="Kaul R."/>
            <person name="Weissenbach J."/>
            <person name="Medigue C."/>
            <person name="Lidstrom M.E."/>
        </authorList>
    </citation>
    <scope>NUCLEOTIDE SEQUENCE [LARGE SCALE GENOMIC DNA]</scope>
    <source>
        <strain evidence="3">ATCC 14718 / DSM 1338 / JCM 2805 / NCIMB 9133 / AM1</strain>
    </source>
</reference>
<dbReference type="AlphaFoldDB" id="C5AR08"/>
<dbReference type="Proteomes" id="UP000009081">
    <property type="component" value="Chromosome"/>
</dbReference>
<organism evidence="2 3">
    <name type="scientific">Methylorubrum extorquens (strain ATCC 14718 / DSM 1338 / JCM 2805 / NCIMB 9133 / AM1)</name>
    <name type="common">Methylobacterium extorquens</name>
    <dbReference type="NCBI Taxonomy" id="272630"/>
    <lineage>
        <taxon>Bacteria</taxon>
        <taxon>Pseudomonadati</taxon>
        <taxon>Pseudomonadota</taxon>
        <taxon>Alphaproteobacteria</taxon>
        <taxon>Hyphomicrobiales</taxon>
        <taxon>Methylobacteriaceae</taxon>
        <taxon>Methylorubrum</taxon>
    </lineage>
</organism>
<proteinExistence type="predicted"/>
<dbReference type="EMBL" id="CP001510">
    <property type="protein sequence ID" value="ACS42281.1"/>
    <property type="molecule type" value="Genomic_DNA"/>
</dbReference>
<dbReference type="KEGG" id="mea:Mex_1p4652"/>
<evidence type="ECO:0000256" key="1">
    <source>
        <dbReference type="SAM" id="MobiDB-lite"/>
    </source>
</evidence>
<dbReference type="HOGENOM" id="CLU_2735378_0_0_5"/>
<protein>
    <submittedName>
        <fullName evidence="2">Uncharacterized protein</fullName>
    </submittedName>
</protein>
<evidence type="ECO:0000313" key="2">
    <source>
        <dbReference type="EMBL" id="ACS42281.1"/>
    </source>
</evidence>
<feature type="region of interest" description="Disordered" evidence="1">
    <location>
        <begin position="12"/>
        <end position="31"/>
    </location>
</feature>
<sequence>MLTLRVRPRKVLATAHASSKPSQRTDASNGSIELLGRLPWHRHRFAPWHGSGRFSFQLPAPSDGTAGWFPR</sequence>
<feature type="compositionally biased region" description="Polar residues" evidence="1">
    <location>
        <begin position="16"/>
        <end position="31"/>
    </location>
</feature>
<evidence type="ECO:0000313" key="3">
    <source>
        <dbReference type="Proteomes" id="UP000009081"/>
    </source>
</evidence>
<accession>C5AR08</accession>
<name>C5AR08_METEA</name>
<gene>
    <name evidence="2" type="ordered locus">MexAM1_META1p4652</name>
</gene>
<dbReference type="STRING" id="272630.MexAM1_META1p4652"/>
<keyword evidence="3" id="KW-1185">Reference proteome</keyword>